<dbReference type="KEGG" id="ckw:CKALI_01650"/>
<evidence type="ECO:0000313" key="4">
    <source>
        <dbReference type="Proteomes" id="UP000427071"/>
    </source>
</evidence>
<dbReference type="AlphaFoldDB" id="A0A6B8VDU0"/>
<dbReference type="RefSeq" id="WP_156191653.1">
    <property type="nucleotide sequence ID" value="NZ_CP046452.1"/>
</dbReference>
<keyword evidence="2" id="KW-0472">Membrane</keyword>
<feature type="transmembrane region" description="Helical" evidence="2">
    <location>
        <begin position="6"/>
        <end position="25"/>
    </location>
</feature>
<dbReference type="GO" id="GO:0015385">
    <property type="term" value="F:sodium:proton antiporter activity"/>
    <property type="evidence" value="ECO:0007669"/>
    <property type="project" value="TreeGrafter"/>
</dbReference>
<sequence length="119" mass="12628">MSLFLDIASLVCIFLGTGLVLATAVGMARFRDTLSRLHSVTKPQTLGLILTVIGALLRLLGSGPLTPGNKGDMGVLILVILFALLTAPVVAQRIGRIARREGLFDPDFLIRDDTQGSAN</sequence>
<evidence type="ECO:0000313" key="3">
    <source>
        <dbReference type="EMBL" id="QGU01229.1"/>
    </source>
</evidence>
<dbReference type="InterPro" id="IPR005133">
    <property type="entry name" value="PhaG_MnhG_YufB"/>
</dbReference>
<protein>
    <submittedName>
        <fullName evidence="3">Na(+)/H(+) antiporter subunit G</fullName>
    </submittedName>
</protein>
<dbReference type="PANTHER" id="PTHR34703">
    <property type="entry name" value="ANTIPORTER SUBUNIT MNHG2-RELATED"/>
    <property type="match status" value="1"/>
</dbReference>
<proteinExistence type="inferred from homology"/>
<feature type="transmembrane region" description="Helical" evidence="2">
    <location>
        <begin position="73"/>
        <end position="91"/>
    </location>
</feature>
<comment type="similarity">
    <text evidence="1">Belongs to the CPA3 antiporters (TC 2.A.63) subunit G family.</text>
</comment>
<keyword evidence="2" id="KW-0812">Transmembrane</keyword>
<keyword evidence="2" id="KW-1133">Transmembrane helix</keyword>
<dbReference type="PANTHER" id="PTHR34703:SF1">
    <property type="entry name" value="ANTIPORTER SUBUNIT MNHG2-RELATED"/>
    <property type="match status" value="1"/>
</dbReference>
<dbReference type="Pfam" id="PF03334">
    <property type="entry name" value="PhaG_MnhG_YufB"/>
    <property type="match status" value="1"/>
</dbReference>
<reference evidence="4" key="1">
    <citation type="submission" date="2019-11" db="EMBL/GenBank/DDBJ databases">
        <title>Complete genome sequence of Corynebacterium kalinowskii 1959, a novel Corynebacterium species isolated from soil of a small paddock in Vilsendorf, Germany.</title>
        <authorList>
            <person name="Schaffert L."/>
            <person name="Ruwe M."/>
            <person name="Milse J."/>
            <person name="Hanuschka K."/>
            <person name="Ortseifen V."/>
            <person name="Droste J."/>
            <person name="Brandt D."/>
            <person name="Schlueter L."/>
            <person name="Kutter Y."/>
            <person name="Vinke S."/>
            <person name="Viehoefer P."/>
            <person name="Jacob L."/>
            <person name="Luebke N.-C."/>
            <person name="Schulte-Berndt E."/>
            <person name="Hain C."/>
            <person name="Linder M."/>
            <person name="Schmidt P."/>
            <person name="Wollenschlaeger L."/>
            <person name="Luttermann T."/>
            <person name="Thieme E."/>
            <person name="Hassa J."/>
            <person name="Haak M."/>
            <person name="Wittchen M."/>
            <person name="Mentz A."/>
            <person name="Persicke M."/>
            <person name="Busche T."/>
            <person name="Ruckert C."/>
        </authorList>
    </citation>
    <scope>NUCLEOTIDE SEQUENCE [LARGE SCALE GENOMIC DNA]</scope>
    <source>
        <strain evidence="4">1959</strain>
    </source>
</reference>
<dbReference type="EMBL" id="CP046452">
    <property type="protein sequence ID" value="QGU01229.1"/>
    <property type="molecule type" value="Genomic_DNA"/>
</dbReference>
<evidence type="ECO:0000256" key="1">
    <source>
        <dbReference type="ARBA" id="ARBA00008404"/>
    </source>
</evidence>
<evidence type="ECO:0000256" key="2">
    <source>
        <dbReference type="SAM" id="Phobius"/>
    </source>
</evidence>
<dbReference type="Proteomes" id="UP000427071">
    <property type="component" value="Chromosome"/>
</dbReference>
<accession>A0A6B8VDU0</accession>
<organism evidence="3 4">
    <name type="scientific">Corynebacterium kalinowskii</name>
    <dbReference type="NCBI Taxonomy" id="2675216"/>
    <lineage>
        <taxon>Bacteria</taxon>
        <taxon>Bacillati</taxon>
        <taxon>Actinomycetota</taxon>
        <taxon>Actinomycetes</taxon>
        <taxon>Mycobacteriales</taxon>
        <taxon>Corynebacteriaceae</taxon>
        <taxon>Corynebacterium</taxon>
    </lineage>
</organism>
<keyword evidence="4" id="KW-1185">Reference proteome</keyword>
<feature type="transmembrane region" description="Helical" evidence="2">
    <location>
        <begin position="45"/>
        <end position="61"/>
    </location>
</feature>
<gene>
    <name evidence="3" type="primary">mrpG</name>
    <name evidence="3" type="ORF">CKALI_01650</name>
</gene>
<name>A0A6B8VDU0_9CORY</name>